<feature type="region of interest" description="Disordered" evidence="1">
    <location>
        <begin position="1"/>
        <end position="23"/>
    </location>
</feature>
<proteinExistence type="predicted"/>
<dbReference type="EMBL" id="JACSDZ010000010">
    <property type="protein sequence ID" value="KAF7393834.1"/>
    <property type="molecule type" value="Genomic_DNA"/>
</dbReference>
<gene>
    <name evidence="2" type="ORF">HZH68_010653</name>
</gene>
<dbReference type="AlphaFoldDB" id="A0A834JSI2"/>
<dbReference type="Proteomes" id="UP000617340">
    <property type="component" value="Unassembled WGS sequence"/>
</dbReference>
<organism evidence="2 3">
    <name type="scientific">Vespula germanica</name>
    <name type="common">German yellow jacket</name>
    <name type="synonym">Paravespula germanica</name>
    <dbReference type="NCBI Taxonomy" id="30212"/>
    <lineage>
        <taxon>Eukaryota</taxon>
        <taxon>Metazoa</taxon>
        <taxon>Ecdysozoa</taxon>
        <taxon>Arthropoda</taxon>
        <taxon>Hexapoda</taxon>
        <taxon>Insecta</taxon>
        <taxon>Pterygota</taxon>
        <taxon>Neoptera</taxon>
        <taxon>Endopterygota</taxon>
        <taxon>Hymenoptera</taxon>
        <taxon>Apocrita</taxon>
        <taxon>Aculeata</taxon>
        <taxon>Vespoidea</taxon>
        <taxon>Vespidae</taxon>
        <taxon>Vespinae</taxon>
        <taxon>Vespula</taxon>
    </lineage>
</organism>
<reference evidence="2" key="1">
    <citation type="journal article" date="2020" name="G3 (Bethesda)">
        <title>High-Quality Assemblies for Three Invasive Social Wasps from the &lt;i&gt;Vespula&lt;/i&gt; Genus.</title>
        <authorList>
            <person name="Harrop T.W.R."/>
            <person name="Guhlin J."/>
            <person name="McLaughlin G.M."/>
            <person name="Permina E."/>
            <person name="Stockwell P."/>
            <person name="Gilligan J."/>
            <person name="Le Lec M.F."/>
            <person name="Gruber M.A.M."/>
            <person name="Quinn O."/>
            <person name="Lovegrove M."/>
            <person name="Duncan E.J."/>
            <person name="Remnant E.J."/>
            <person name="Van Eeckhoven J."/>
            <person name="Graham B."/>
            <person name="Knapp R.A."/>
            <person name="Langford K.W."/>
            <person name="Kronenberg Z."/>
            <person name="Press M.O."/>
            <person name="Eacker S.M."/>
            <person name="Wilson-Rankin E.E."/>
            <person name="Purcell J."/>
            <person name="Lester P.J."/>
            <person name="Dearden P.K."/>
        </authorList>
    </citation>
    <scope>NUCLEOTIDE SEQUENCE</scope>
    <source>
        <strain evidence="2">Linc-1</strain>
    </source>
</reference>
<feature type="region of interest" description="Disordered" evidence="1">
    <location>
        <begin position="46"/>
        <end position="84"/>
    </location>
</feature>
<feature type="compositionally biased region" description="Polar residues" evidence="1">
    <location>
        <begin position="10"/>
        <end position="23"/>
    </location>
</feature>
<keyword evidence="3" id="KW-1185">Reference proteome</keyword>
<feature type="compositionally biased region" description="Acidic residues" evidence="1">
    <location>
        <begin position="74"/>
        <end position="84"/>
    </location>
</feature>
<evidence type="ECO:0000256" key="1">
    <source>
        <dbReference type="SAM" id="MobiDB-lite"/>
    </source>
</evidence>
<protein>
    <submittedName>
        <fullName evidence="2">Uncharacterized protein</fullName>
    </submittedName>
</protein>
<accession>A0A834JSI2</accession>
<evidence type="ECO:0000313" key="3">
    <source>
        <dbReference type="Proteomes" id="UP000617340"/>
    </source>
</evidence>
<sequence>METHLRWSRCFSSSRDQQPESRTTSWYEVNLAVRISPRSECTILNGITTSAEQAVPAKEEEEEKKKKEAKEEKEEQEEEREESR</sequence>
<evidence type="ECO:0000313" key="2">
    <source>
        <dbReference type="EMBL" id="KAF7393834.1"/>
    </source>
</evidence>
<comment type="caution">
    <text evidence="2">The sequence shown here is derived from an EMBL/GenBank/DDBJ whole genome shotgun (WGS) entry which is preliminary data.</text>
</comment>
<name>A0A834JSI2_VESGE</name>
<feature type="compositionally biased region" description="Basic and acidic residues" evidence="1">
    <location>
        <begin position="63"/>
        <end position="73"/>
    </location>
</feature>